<accession>A0A3Q9RLE7</accession>
<sequence>MHFNVGDIIFQVVFLISLIVPIVLIILFITYLTKQRQQTNRIEEKLDQLLKDKNSTK</sequence>
<dbReference type="KEGG" id="pasa:BAOM_0878"/>
<organism evidence="1 2">
    <name type="scientific">Peribacillus asahii</name>
    <dbReference type="NCBI Taxonomy" id="228899"/>
    <lineage>
        <taxon>Bacteria</taxon>
        <taxon>Bacillati</taxon>
        <taxon>Bacillota</taxon>
        <taxon>Bacilli</taxon>
        <taxon>Bacillales</taxon>
        <taxon>Bacillaceae</taxon>
        <taxon>Peribacillus</taxon>
    </lineage>
</organism>
<dbReference type="Proteomes" id="UP000283095">
    <property type="component" value="Chromosome"/>
</dbReference>
<protein>
    <submittedName>
        <fullName evidence="1">Uncharacterized protein</fullName>
    </submittedName>
</protein>
<evidence type="ECO:0000313" key="2">
    <source>
        <dbReference type="Proteomes" id="UP000283095"/>
    </source>
</evidence>
<name>A0A3Q9RLE7_9BACI</name>
<reference evidence="1 2" key="1">
    <citation type="submission" date="2018-01" db="EMBL/GenBank/DDBJ databases">
        <title>Bacillus asahii Genome sequencing and assembly.</title>
        <authorList>
            <person name="Jiang H."/>
            <person name="Feng Y."/>
            <person name="Zhao F."/>
            <person name="Lin X."/>
        </authorList>
    </citation>
    <scope>NUCLEOTIDE SEQUENCE [LARGE SCALE GENOMIC DNA]</scope>
    <source>
        <strain evidence="1 2">OM18</strain>
    </source>
</reference>
<dbReference type="AlphaFoldDB" id="A0A3Q9RLE7"/>
<proteinExistence type="predicted"/>
<dbReference type="EMBL" id="CP026095">
    <property type="protein sequence ID" value="AZV41489.1"/>
    <property type="molecule type" value="Genomic_DNA"/>
</dbReference>
<dbReference type="RefSeq" id="WP_127759173.1">
    <property type="nucleotide sequence ID" value="NZ_CP026095.1"/>
</dbReference>
<evidence type="ECO:0000313" key="1">
    <source>
        <dbReference type="EMBL" id="AZV41489.1"/>
    </source>
</evidence>
<gene>
    <name evidence="1" type="ORF">BAOM_0878</name>
</gene>